<evidence type="ECO:0000256" key="2">
    <source>
        <dbReference type="RuleBase" id="RU364116"/>
    </source>
</evidence>
<dbReference type="GO" id="GO:0046872">
    <property type="term" value="F:metal ion binding"/>
    <property type="evidence" value="ECO:0007669"/>
    <property type="project" value="UniProtKB-UniRule"/>
</dbReference>
<dbReference type="NCBIfam" id="TIGR00539">
    <property type="entry name" value="hemN_rel"/>
    <property type="match status" value="1"/>
</dbReference>
<dbReference type="AlphaFoldDB" id="A0A1H6Y3U6"/>
<organism evidence="4 5">
    <name type="scientific">Cyclobacterium xiamenense</name>
    <dbReference type="NCBI Taxonomy" id="1297121"/>
    <lineage>
        <taxon>Bacteria</taxon>
        <taxon>Pseudomonadati</taxon>
        <taxon>Bacteroidota</taxon>
        <taxon>Cytophagia</taxon>
        <taxon>Cytophagales</taxon>
        <taxon>Cyclobacteriaceae</taxon>
        <taxon>Cyclobacterium</taxon>
    </lineage>
</organism>
<dbReference type="SFLD" id="SFLDF00288">
    <property type="entry name" value="HemN-like__clustered_with_nucl"/>
    <property type="match status" value="1"/>
</dbReference>
<dbReference type="InterPro" id="IPR023404">
    <property type="entry name" value="rSAM_horseshoe"/>
</dbReference>
<dbReference type="InterPro" id="IPR007197">
    <property type="entry name" value="rSAM"/>
</dbReference>
<dbReference type="RefSeq" id="WP_092174799.1">
    <property type="nucleotide sequence ID" value="NZ_FNZH01000003.1"/>
</dbReference>
<reference evidence="5" key="1">
    <citation type="submission" date="2016-10" db="EMBL/GenBank/DDBJ databases">
        <authorList>
            <person name="Varghese N."/>
            <person name="Submissions S."/>
        </authorList>
    </citation>
    <scope>NUCLEOTIDE SEQUENCE [LARGE SCALE GENOMIC DNA]</scope>
    <source>
        <strain evidence="5">IBRC-M 10761</strain>
    </source>
</reference>
<dbReference type="InterPro" id="IPR006638">
    <property type="entry name" value="Elp3/MiaA/NifB-like_rSAM"/>
</dbReference>
<keyword evidence="2" id="KW-0949">S-adenosyl-L-methionine</keyword>
<evidence type="ECO:0000313" key="5">
    <source>
        <dbReference type="Proteomes" id="UP000199403"/>
    </source>
</evidence>
<comment type="subcellular location">
    <subcellularLocation>
        <location evidence="2">Cytoplasm</location>
    </subcellularLocation>
</comment>
<dbReference type="OrthoDB" id="9808022at2"/>
<dbReference type="Proteomes" id="UP000199403">
    <property type="component" value="Unassembled WGS sequence"/>
</dbReference>
<dbReference type="STRING" id="1416801.SAMN05192553_103201"/>
<evidence type="ECO:0000313" key="4">
    <source>
        <dbReference type="EMBL" id="SEJ31475.1"/>
    </source>
</evidence>
<keyword evidence="2" id="KW-0349">Heme</keyword>
<dbReference type="CDD" id="cd01335">
    <property type="entry name" value="Radical_SAM"/>
    <property type="match status" value="1"/>
</dbReference>
<keyword evidence="2" id="KW-0004">4Fe-4S</keyword>
<dbReference type="GO" id="GO:0005737">
    <property type="term" value="C:cytoplasm"/>
    <property type="evidence" value="ECO:0007669"/>
    <property type="project" value="UniProtKB-SubCell"/>
</dbReference>
<dbReference type="GO" id="GO:0051539">
    <property type="term" value="F:4 iron, 4 sulfur cluster binding"/>
    <property type="evidence" value="ECO:0007669"/>
    <property type="project" value="UniProtKB-UniRule"/>
</dbReference>
<dbReference type="PANTHER" id="PTHR13932">
    <property type="entry name" value="COPROPORPHYRINIGEN III OXIDASE"/>
    <property type="match status" value="1"/>
</dbReference>
<dbReference type="GO" id="GO:0004109">
    <property type="term" value="F:coproporphyrinogen oxidase activity"/>
    <property type="evidence" value="ECO:0007669"/>
    <property type="project" value="InterPro"/>
</dbReference>
<comment type="similarity">
    <text evidence="1">Belongs to the anaerobic coproporphyrinogen-III oxidase family. HemW subfamily.</text>
</comment>
<dbReference type="Pfam" id="PF04055">
    <property type="entry name" value="Radical_SAM"/>
    <property type="match status" value="1"/>
</dbReference>
<keyword evidence="2" id="KW-0143">Chaperone</keyword>
<evidence type="ECO:0000259" key="3">
    <source>
        <dbReference type="PROSITE" id="PS51918"/>
    </source>
</evidence>
<dbReference type="InterPro" id="IPR058240">
    <property type="entry name" value="rSAM_sf"/>
</dbReference>
<feature type="domain" description="Radical SAM core" evidence="3">
    <location>
        <begin position="1"/>
        <end position="228"/>
    </location>
</feature>
<keyword evidence="2" id="KW-0408">Iron</keyword>
<dbReference type="SFLD" id="SFLDS00029">
    <property type="entry name" value="Radical_SAM"/>
    <property type="match status" value="1"/>
</dbReference>
<name>A0A1H6Y3U6_9BACT</name>
<dbReference type="Gene3D" id="3.80.30.20">
    <property type="entry name" value="tm_1862 like domain"/>
    <property type="match status" value="1"/>
</dbReference>
<dbReference type="PANTHER" id="PTHR13932:SF5">
    <property type="entry name" value="RADICAL S-ADENOSYL METHIONINE DOMAIN-CONTAINING PROTEIN 1, MITOCHONDRIAL"/>
    <property type="match status" value="1"/>
</dbReference>
<dbReference type="GO" id="GO:0006779">
    <property type="term" value="P:porphyrin-containing compound biosynthetic process"/>
    <property type="evidence" value="ECO:0007669"/>
    <property type="project" value="InterPro"/>
</dbReference>
<comment type="function">
    <text evidence="2">Probably acts as a heme chaperone, transferring heme to an unknown acceptor. Binds one molecule of heme per monomer, possibly covalently. Binds 1 [4Fe-4S] cluster. The cluster is coordinated with 3 cysteines and an exchangeable S-adenosyl-L-methionine.</text>
</comment>
<protein>
    <recommendedName>
        <fullName evidence="2">Heme chaperone HemW</fullName>
    </recommendedName>
</protein>
<dbReference type="InterPro" id="IPR034505">
    <property type="entry name" value="Coproporphyrinogen-III_oxidase"/>
</dbReference>
<dbReference type="InterPro" id="IPR004559">
    <property type="entry name" value="HemW-like"/>
</dbReference>
<evidence type="ECO:0000256" key="1">
    <source>
        <dbReference type="ARBA" id="ARBA00006100"/>
    </source>
</evidence>
<dbReference type="SFLD" id="SFLDF00562">
    <property type="entry name" value="HemN-like__clustered_with_heat"/>
    <property type="match status" value="1"/>
</dbReference>
<keyword evidence="5" id="KW-1185">Reference proteome</keyword>
<accession>A0A1H6Y3U6</accession>
<keyword evidence="2" id="KW-0411">Iron-sulfur</keyword>
<dbReference type="EMBL" id="FNZH01000003">
    <property type="protein sequence ID" value="SEJ31475.1"/>
    <property type="molecule type" value="Genomic_DNA"/>
</dbReference>
<dbReference type="SUPFAM" id="SSF102114">
    <property type="entry name" value="Radical SAM enzymes"/>
    <property type="match status" value="1"/>
</dbReference>
<proteinExistence type="inferred from homology"/>
<keyword evidence="2" id="KW-0479">Metal-binding</keyword>
<dbReference type="SFLD" id="SFLDG01065">
    <property type="entry name" value="anaerobic_coproporphyrinogen-I"/>
    <property type="match status" value="1"/>
</dbReference>
<sequence length="374" mass="42465">MAGIYVHIPFCLQACHYCDFHFSTNLKNTSDMVDAICRELVLRKSYLPAGSLIETLYFGGGTPSILPTEAIQKIWKTVQENFDCQLQEVTLEANPDDLEEEKLDAYLKMGIDRLSIGIQSFNEEVLRFYNRSHSAAESLTALQKARKAGFKSLSVDLIYGFPQPNHAIWKQDLAQALHEAPNHISAYCLTVEPKTALGVWEKKGKFNAASENFQAEQFEILQQTLSAKGYVAYEISNFAKEGAFSLHNSNYWKGVPYLGLGPAAHSFDGRNRGYNIASNPRYQRHLQAGQLAFSETKLSREDRINEYLLTALRTMWGVQPDYLKKKYDWDLLTERKVILEDLRSRGMIHLQSDRVTLTESGKLLADYLAAKLFL</sequence>
<dbReference type="SMART" id="SM00729">
    <property type="entry name" value="Elp3"/>
    <property type="match status" value="1"/>
</dbReference>
<dbReference type="PROSITE" id="PS51918">
    <property type="entry name" value="RADICAL_SAM"/>
    <property type="match status" value="1"/>
</dbReference>
<gene>
    <name evidence="4" type="ORF">SAMN05192553_103201</name>
</gene>
<keyword evidence="2" id="KW-0963">Cytoplasm</keyword>